<sequence length="124" mass="13735">MATVADDVPQVQASGDLCGPCTRLAGSHRRGGPASVLCSNKNQHLQPTRMCIVLLLWLSSICFVQQQKSTSATNQDVYSVASVVYTMIPSYFDDVLPQLSRCYIFRSLELYIQFAAHNDSPFMI</sequence>
<reference evidence="1 2" key="2">
    <citation type="journal article" date="2022" name="Mol. Ecol. Resour.">
        <title>The genomes of chicory, endive, great burdock and yacon provide insights into Asteraceae paleo-polyploidization history and plant inulin production.</title>
        <authorList>
            <person name="Fan W."/>
            <person name="Wang S."/>
            <person name="Wang H."/>
            <person name="Wang A."/>
            <person name="Jiang F."/>
            <person name="Liu H."/>
            <person name="Zhao H."/>
            <person name="Xu D."/>
            <person name="Zhang Y."/>
        </authorList>
    </citation>
    <scope>NUCLEOTIDE SEQUENCE [LARGE SCALE GENOMIC DNA]</scope>
    <source>
        <strain evidence="2">cv. Niubang</strain>
    </source>
</reference>
<proteinExistence type="predicted"/>
<dbReference type="Proteomes" id="UP001055879">
    <property type="component" value="Linkage Group LG08"/>
</dbReference>
<accession>A0ACB9AAU4</accession>
<evidence type="ECO:0000313" key="1">
    <source>
        <dbReference type="EMBL" id="KAI3706725.1"/>
    </source>
</evidence>
<reference evidence="2" key="1">
    <citation type="journal article" date="2022" name="Mol. Ecol. Resour.">
        <title>The genomes of chicory, endive, great burdock and yacon provide insights into Asteraceae palaeo-polyploidization history and plant inulin production.</title>
        <authorList>
            <person name="Fan W."/>
            <person name="Wang S."/>
            <person name="Wang H."/>
            <person name="Wang A."/>
            <person name="Jiang F."/>
            <person name="Liu H."/>
            <person name="Zhao H."/>
            <person name="Xu D."/>
            <person name="Zhang Y."/>
        </authorList>
    </citation>
    <scope>NUCLEOTIDE SEQUENCE [LARGE SCALE GENOMIC DNA]</scope>
    <source>
        <strain evidence="2">cv. Niubang</strain>
    </source>
</reference>
<keyword evidence="2" id="KW-1185">Reference proteome</keyword>
<evidence type="ECO:0000313" key="2">
    <source>
        <dbReference type="Proteomes" id="UP001055879"/>
    </source>
</evidence>
<comment type="caution">
    <text evidence="1">The sequence shown here is derived from an EMBL/GenBank/DDBJ whole genome shotgun (WGS) entry which is preliminary data.</text>
</comment>
<gene>
    <name evidence="1" type="ORF">L6452_24657</name>
</gene>
<protein>
    <submittedName>
        <fullName evidence="1">Uncharacterized protein</fullName>
    </submittedName>
</protein>
<name>A0ACB9AAU4_ARCLA</name>
<organism evidence="1 2">
    <name type="scientific">Arctium lappa</name>
    <name type="common">Greater burdock</name>
    <name type="synonym">Lappa major</name>
    <dbReference type="NCBI Taxonomy" id="4217"/>
    <lineage>
        <taxon>Eukaryota</taxon>
        <taxon>Viridiplantae</taxon>
        <taxon>Streptophyta</taxon>
        <taxon>Embryophyta</taxon>
        <taxon>Tracheophyta</taxon>
        <taxon>Spermatophyta</taxon>
        <taxon>Magnoliopsida</taxon>
        <taxon>eudicotyledons</taxon>
        <taxon>Gunneridae</taxon>
        <taxon>Pentapetalae</taxon>
        <taxon>asterids</taxon>
        <taxon>campanulids</taxon>
        <taxon>Asterales</taxon>
        <taxon>Asteraceae</taxon>
        <taxon>Carduoideae</taxon>
        <taxon>Cardueae</taxon>
        <taxon>Arctiinae</taxon>
        <taxon>Arctium</taxon>
    </lineage>
</organism>
<dbReference type="EMBL" id="CM042054">
    <property type="protein sequence ID" value="KAI3706725.1"/>
    <property type="molecule type" value="Genomic_DNA"/>
</dbReference>